<keyword evidence="5" id="KW-0614">Plasmid</keyword>
<keyword evidence="6" id="KW-1185">Reference proteome</keyword>
<dbReference type="InterPro" id="IPR050336">
    <property type="entry name" value="Chromosome_partition/occlusion"/>
</dbReference>
<gene>
    <name evidence="5" type="ORF">A7U43_28395</name>
</gene>
<dbReference type="SUPFAM" id="SSF109709">
    <property type="entry name" value="KorB DNA-binding domain-like"/>
    <property type="match status" value="1"/>
</dbReference>
<dbReference type="SUPFAM" id="SSF110849">
    <property type="entry name" value="ParB/Sulfiredoxin"/>
    <property type="match status" value="1"/>
</dbReference>
<dbReference type="GO" id="GO:0007059">
    <property type="term" value="P:chromosome segregation"/>
    <property type="evidence" value="ECO:0007669"/>
    <property type="project" value="UniProtKB-KW"/>
</dbReference>
<dbReference type="Pfam" id="PF02195">
    <property type="entry name" value="ParB_N"/>
    <property type="match status" value="1"/>
</dbReference>
<feature type="compositionally biased region" description="Low complexity" evidence="3">
    <location>
        <begin position="361"/>
        <end position="376"/>
    </location>
</feature>
<dbReference type="GO" id="GO:0005694">
    <property type="term" value="C:chromosome"/>
    <property type="evidence" value="ECO:0007669"/>
    <property type="project" value="TreeGrafter"/>
</dbReference>
<protein>
    <submittedName>
        <fullName evidence="5">Chromosome partitioning protein ParB</fullName>
    </submittedName>
</protein>
<dbReference type="InterPro" id="IPR036086">
    <property type="entry name" value="ParB/Sulfiredoxin_sf"/>
</dbReference>
<dbReference type="Pfam" id="PF17762">
    <property type="entry name" value="HTH_ParB"/>
    <property type="match status" value="1"/>
</dbReference>
<name>A0A172UWC8_9MYCO</name>
<dbReference type="KEGG" id="madi:A7U43_28395"/>
<dbReference type="OrthoDB" id="4480934at2"/>
<comment type="similarity">
    <text evidence="1">Belongs to the ParB family.</text>
</comment>
<dbReference type="InterPro" id="IPR041468">
    <property type="entry name" value="HTH_ParB/Spo0J"/>
</dbReference>
<dbReference type="SMART" id="SM00470">
    <property type="entry name" value="ParB"/>
    <property type="match status" value="1"/>
</dbReference>
<dbReference type="RefSeq" id="WP_068004211.1">
    <property type="nucleotide sequence ID" value="NZ_CP015597.1"/>
</dbReference>
<geneLocation type="plasmid" evidence="6">
    <name>pmyc1</name>
</geneLocation>
<dbReference type="PANTHER" id="PTHR33375:SF1">
    <property type="entry name" value="CHROMOSOME-PARTITIONING PROTEIN PARB-RELATED"/>
    <property type="match status" value="1"/>
</dbReference>
<evidence type="ECO:0000313" key="5">
    <source>
        <dbReference type="EMBL" id="ANE83437.1"/>
    </source>
</evidence>
<dbReference type="Proteomes" id="UP000077143">
    <property type="component" value="Plasmid pMYC1"/>
</dbReference>
<reference evidence="5 6" key="1">
    <citation type="submission" date="2016-05" db="EMBL/GenBank/DDBJ databases">
        <title>Complete genome sequence of a phthalic acid esters degrading Mycobacterium sp. YC-RL4.</title>
        <authorList>
            <person name="Ren L."/>
            <person name="Fan S."/>
            <person name="Ruth N."/>
            <person name="Jia Y."/>
            <person name="Wang J."/>
            <person name="Qiao C."/>
        </authorList>
    </citation>
    <scope>NUCLEOTIDE SEQUENCE [LARGE SCALE GENOMIC DNA]</scope>
    <source>
        <strain evidence="5 6">YC-RL4</strain>
        <plasmid evidence="6">pmyc1</plasmid>
    </source>
</reference>
<feature type="compositionally biased region" description="Basic residues" evidence="3">
    <location>
        <begin position="8"/>
        <end position="22"/>
    </location>
</feature>
<feature type="region of interest" description="Disordered" evidence="3">
    <location>
        <begin position="361"/>
        <end position="423"/>
    </location>
</feature>
<evidence type="ECO:0000256" key="2">
    <source>
        <dbReference type="ARBA" id="ARBA00022829"/>
    </source>
</evidence>
<feature type="region of interest" description="Disordered" evidence="3">
    <location>
        <begin position="1"/>
        <end position="50"/>
    </location>
</feature>
<evidence type="ECO:0000313" key="6">
    <source>
        <dbReference type="Proteomes" id="UP000077143"/>
    </source>
</evidence>
<dbReference type="InterPro" id="IPR003115">
    <property type="entry name" value="ParB_N"/>
</dbReference>
<sequence>MTDTFTRSARRPAKAAGKRKTANRFAKLAGGDADAEANLSPATAVEPAPESTGLIGGMAVVAADEAHRVVNLAVSEIAPHPFNDEARSQPQPGDAKWEELLNGVRTNGVRLPVLVVPRDSFAAARPAAAQSISAEAKYVLVYGHRRRAAALEAGRDTVPAVVDDSIMAEDGDLDAMATENLGREDLSELAEADLFARYSEIGLSQRAIAERLGVDQATVSRRLALLLLAPEVRAAVEAGDLKVTEAAHFANLLPYGPPRRWQKTKDPEQDTELRRGEQIAALRFVIEKDWTGKSAAERVNAERVARGEAEALGVAIVDDPEAELGLNFYDHRISRDALTDPVDAFGVINPHTGQLDLYRRAAPQSAAAEPASTATAMGDTQPAPPAGDRAAAAAKEPDDDDAAGEQDTADDDADADAQAAALAEAKSAEAAAAKTAQARRRDACAGLINHPPSNADLLKVLVRQCLSGVSARSQSSAVRALLNDWDASVDGTGEKARNTRAWHVAVASAELHTAELKGAWDDDAIAHLEMLTARVGYKPTEWENRRLTEAGGR</sequence>
<evidence type="ECO:0000256" key="3">
    <source>
        <dbReference type="SAM" id="MobiDB-lite"/>
    </source>
</evidence>
<keyword evidence="2" id="KW-0159">Chromosome partition</keyword>
<accession>A0A172UWC8</accession>
<evidence type="ECO:0000259" key="4">
    <source>
        <dbReference type="SMART" id="SM00470"/>
    </source>
</evidence>
<dbReference type="Gene3D" id="1.10.10.2830">
    <property type="match status" value="1"/>
</dbReference>
<dbReference type="GO" id="GO:0003677">
    <property type="term" value="F:DNA binding"/>
    <property type="evidence" value="ECO:0007669"/>
    <property type="project" value="InterPro"/>
</dbReference>
<dbReference type="InterPro" id="IPR004437">
    <property type="entry name" value="ParB/RepB/Spo0J"/>
</dbReference>
<proteinExistence type="inferred from homology"/>
<dbReference type="PANTHER" id="PTHR33375">
    <property type="entry name" value="CHROMOSOME-PARTITIONING PROTEIN PARB-RELATED"/>
    <property type="match status" value="1"/>
</dbReference>
<feature type="compositionally biased region" description="Acidic residues" evidence="3">
    <location>
        <begin position="397"/>
        <end position="415"/>
    </location>
</feature>
<dbReference type="NCBIfam" id="TIGR00180">
    <property type="entry name" value="parB_part"/>
    <property type="match status" value="1"/>
</dbReference>
<dbReference type="EMBL" id="CP015597">
    <property type="protein sequence ID" value="ANE83437.1"/>
    <property type="molecule type" value="Genomic_DNA"/>
</dbReference>
<dbReference type="AlphaFoldDB" id="A0A172UWC8"/>
<feature type="domain" description="ParB-like N-terminal" evidence="4">
    <location>
        <begin position="70"/>
        <end position="181"/>
    </location>
</feature>
<organism evidence="5 6">
    <name type="scientific">Mycobacterium adipatum</name>
    <dbReference type="NCBI Taxonomy" id="1682113"/>
    <lineage>
        <taxon>Bacteria</taxon>
        <taxon>Bacillati</taxon>
        <taxon>Actinomycetota</taxon>
        <taxon>Actinomycetes</taxon>
        <taxon>Mycobacteriales</taxon>
        <taxon>Mycobacteriaceae</taxon>
        <taxon>Mycobacterium</taxon>
    </lineage>
</organism>
<evidence type="ECO:0000256" key="1">
    <source>
        <dbReference type="ARBA" id="ARBA00006295"/>
    </source>
</evidence>
<dbReference type="Gene3D" id="3.90.1530.30">
    <property type="match status" value="1"/>
</dbReference>